<dbReference type="EMBL" id="JAMXLR010000095">
    <property type="protein sequence ID" value="MCO6047971.1"/>
    <property type="molecule type" value="Genomic_DNA"/>
</dbReference>
<dbReference type="RefSeq" id="WP_252856086.1">
    <property type="nucleotide sequence ID" value="NZ_JAMXLR010000095.1"/>
</dbReference>
<dbReference type="AlphaFoldDB" id="A0A9X2FJW2"/>
<organism evidence="4 5">
    <name type="scientific">Aeoliella straminimaris</name>
    <dbReference type="NCBI Taxonomy" id="2954799"/>
    <lineage>
        <taxon>Bacteria</taxon>
        <taxon>Pseudomonadati</taxon>
        <taxon>Planctomycetota</taxon>
        <taxon>Planctomycetia</taxon>
        <taxon>Pirellulales</taxon>
        <taxon>Lacipirellulaceae</taxon>
        <taxon>Aeoliella</taxon>
    </lineage>
</organism>
<reference evidence="4" key="1">
    <citation type="submission" date="2022-06" db="EMBL/GenBank/DDBJ databases">
        <title>Aeoliella straminimaris, a novel planctomycete from sediments.</title>
        <authorList>
            <person name="Vitorino I.R."/>
            <person name="Lage O.M."/>
        </authorList>
    </citation>
    <scope>NUCLEOTIDE SEQUENCE</scope>
    <source>
        <strain evidence="4">ICT_H6.2</strain>
    </source>
</reference>
<dbReference type="Pfam" id="PF07635">
    <property type="entry name" value="PSCyt1"/>
    <property type="match status" value="1"/>
</dbReference>
<proteinExistence type="predicted"/>
<protein>
    <submittedName>
        <fullName evidence="4">PSD1 and planctomycete cytochrome C domain-containing protein</fullName>
    </submittedName>
</protein>
<dbReference type="PANTHER" id="PTHR35889:SF3">
    <property type="entry name" value="F-BOX DOMAIN-CONTAINING PROTEIN"/>
    <property type="match status" value="1"/>
</dbReference>
<feature type="domain" description="DUF1553" evidence="2">
    <location>
        <begin position="620"/>
        <end position="878"/>
    </location>
</feature>
<dbReference type="PANTHER" id="PTHR35889">
    <property type="entry name" value="CYCLOINULO-OLIGOSACCHARIDE FRUCTANOTRANSFERASE-RELATED"/>
    <property type="match status" value="1"/>
</dbReference>
<sequence>MSCHGGVKKSAGLSFVYRDDLMQIIEPGEPDDSSLIERVESSDEDLLMPPAEHGPALSREEIDLLRRWISQGATWDAHWSLSPPQRSEPPEVENSDWCRTTVDRWILARLESEGISPSPEEMPGRWLRRVSLDLIGLPPTPEEGHQFEEQARLRGEAAYEAAVDRLLASPHFGERWATAWLDQVRYADSRGLGFDNRRNAWKYRDWVIRSFNDDLPFDQFTVKQLAGDLLPDSSMGDIVATACHRLTQTNDEGGTDDEEFRVEAVLDRVNTTWQVWQGMTYGCARCHDHPYEPFTQEDYYRAVAFFNNSRDCDLSSEQPVKEVPINVAQYDEAQALDEKIESLRTALWEADYALASDDSRWQALTKMQARTNNSTKVTIEDQQDPPRAEFHTVGTVANNTTITLVADLPESKPLTALRVHCLPLDLATALRDSEWGFMLSHVTATLSAEGEETVLEFADVIADEPDPFVDPSRTLDGNDSGGFATYSRIHHPRSLVLLLKSPVRVPSKATLTVNLVHNRQILASFSLLTRRGYLEISSDPEFLDLLDDQRRLRRQARLENLVQERRQIRSTAIPVMQQLPARLSRPTNILIRGSQLTKGDEVLPGVPATMTALPGKQPATRLDLAHWLVDDTNPLTARVTVNRYWARLFGTGLVETEEDFGSAGTEPSHPGLLDNLALAFRGNYAWSTKRLLRELVLSSTYRQSSVARDDLADVDPHNRLLARGPRTPLTAEMVRDNALAVSGLLSPTLFGEPVHPPIPAGVWKPFQSRDQWKAPPPGNLDRYRRAIYTYTKRSIPYPMQFAFDAPSREFCTPRRIRSNTPTQALMTLNDKTFVEFAEELGQRMQQHSDDLTEQLTFGFEAVTARAPTSEELSRLKAYVDTAPGDQAMTMVASVLLNLDEALTK</sequence>
<name>A0A9X2FJW2_9BACT</name>
<dbReference type="Pfam" id="PF07587">
    <property type="entry name" value="PSD1"/>
    <property type="match status" value="1"/>
</dbReference>
<gene>
    <name evidence="4" type="ORF">NG895_29060</name>
</gene>
<evidence type="ECO:0000259" key="2">
    <source>
        <dbReference type="Pfam" id="PF07587"/>
    </source>
</evidence>
<keyword evidence="5" id="KW-1185">Reference proteome</keyword>
<dbReference type="Proteomes" id="UP001155241">
    <property type="component" value="Unassembled WGS sequence"/>
</dbReference>
<dbReference type="InterPro" id="IPR011429">
    <property type="entry name" value="Cyt_c_Planctomycete-type"/>
</dbReference>
<evidence type="ECO:0000313" key="5">
    <source>
        <dbReference type="Proteomes" id="UP001155241"/>
    </source>
</evidence>
<feature type="domain" description="Cytochrome C Planctomycete-type" evidence="3">
    <location>
        <begin position="2"/>
        <end position="52"/>
    </location>
</feature>
<evidence type="ECO:0000259" key="3">
    <source>
        <dbReference type="Pfam" id="PF07635"/>
    </source>
</evidence>
<evidence type="ECO:0000259" key="1">
    <source>
        <dbReference type="Pfam" id="PF07583"/>
    </source>
</evidence>
<dbReference type="InterPro" id="IPR022655">
    <property type="entry name" value="DUF1553"/>
</dbReference>
<evidence type="ECO:0000313" key="4">
    <source>
        <dbReference type="EMBL" id="MCO6047971.1"/>
    </source>
</evidence>
<accession>A0A9X2FJW2</accession>
<dbReference type="Pfam" id="PF07583">
    <property type="entry name" value="PSCyt2"/>
    <property type="match status" value="1"/>
</dbReference>
<feature type="domain" description="DUF1549" evidence="1">
    <location>
        <begin position="102"/>
        <end position="310"/>
    </location>
</feature>
<dbReference type="InterPro" id="IPR011444">
    <property type="entry name" value="DUF1549"/>
</dbReference>
<comment type="caution">
    <text evidence="4">The sequence shown here is derived from an EMBL/GenBank/DDBJ whole genome shotgun (WGS) entry which is preliminary data.</text>
</comment>